<feature type="region of interest" description="Disordered" evidence="1">
    <location>
        <begin position="1116"/>
        <end position="1141"/>
    </location>
</feature>
<keyword evidence="5" id="KW-1185">Reference proteome</keyword>
<keyword evidence="2" id="KW-0812">Transmembrane</keyword>
<feature type="transmembrane region" description="Helical" evidence="2">
    <location>
        <begin position="185"/>
        <end position="211"/>
    </location>
</feature>
<feature type="compositionally biased region" description="Polar residues" evidence="1">
    <location>
        <begin position="1034"/>
        <end position="1052"/>
    </location>
</feature>
<dbReference type="AlphaFoldDB" id="A0A3D9ZJ14"/>
<feature type="region of interest" description="Disordered" evidence="1">
    <location>
        <begin position="920"/>
        <end position="1056"/>
    </location>
</feature>
<dbReference type="SUPFAM" id="SSF51206">
    <property type="entry name" value="cAMP-binding domain-like"/>
    <property type="match status" value="1"/>
</dbReference>
<protein>
    <submittedName>
        <fullName evidence="4">Putative peptide zinc metalloprotease protein</fullName>
    </submittedName>
</protein>
<dbReference type="GO" id="GO:0006508">
    <property type="term" value="P:proteolysis"/>
    <property type="evidence" value="ECO:0007669"/>
    <property type="project" value="UniProtKB-KW"/>
</dbReference>
<feature type="transmembrane region" description="Helical" evidence="2">
    <location>
        <begin position="290"/>
        <end position="311"/>
    </location>
</feature>
<keyword evidence="2" id="KW-1133">Transmembrane helix</keyword>
<gene>
    <name evidence="4" type="ORF">DFJ67_3262</name>
</gene>
<dbReference type="Gene3D" id="2.60.120.10">
    <property type="entry name" value="Jelly Rolls"/>
    <property type="match status" value="1"/>
</dbReference>
<dbReference type="PROSITE" id="PS50042">
    <property type="entry name" value="CNMP_BINDING_3"/>
    <property type="match status" value="1"/>
</dbReference>
<dbReference type="GO" id="GO:0008237">
    <property type="term" value="F:metallopeptidase activity"/>
    <property type="evidence" value="ECO:0007669"/>
    <property type="project" value="UniProtKB-KW"/>
</dbReference>
<feature type="transmembrane region" description="Helical" evidence="2">
    <location>
        <begin position="382"/>
        <end position="405"/>
    </location>
</feature>
<evidence type="ECO:0000259" key="3">
    <source>
        <dbReference type="PROSITE" id="PS50042"/>
    </source>
</evidence>
<dbReference type="InterPro" id="IPR018490">
    <property type="entry name" value="cNMP-bd_dom_sf"/>
</dbReference>
<dbReference type="RefSeq" id="WP_170215874.1">
    <property type="nucleotide sequence ID" value="NZ_BONB01000020.1"/>
</dbReference>
<feature type="compositionally biased region" description="Polar residues" evidence="1">
    <location>
        <begin position="1116"/>
        <end position="1128"/>
    </location>
</feature>
<keyword evidence="2" id="KW-0472">Membrane</keyword>
<feature type="domain" description="Cyclic nucleotide-binding" evidence="3">
    <location>
        <begin position="477"/>
        <end position="556"/>
    </location>
</feature>
<reference evidence="4 5" key="1">
    <citation type="submission" date="2018-08" db="EMBL/GenBank/DDBJ databases">
        <title>Sequencing the genomes of 1000 actinobacteria strains.</title>
        <authorList>
            <person name="Klenk H.-P."/>
        </authorList>
    </citation>
    <scope>NUCLEOTIDE SEQUENCE [LARGE SCALE GENOMIC DNA]</scope>
    <source>
        <strain evidence="4 5">DSM 44099</strain>
    </source>
</reference>
<dbReference type="InterPro" id="IPR014710">
    <property type="entry name" value="RmlC-like_jellyroll"/>
</dbReference>
<feature type="compositionally biased region" description="Pro residues" evidence="1">
    <location>
        <begin position="945"/>
        <end position="965"/>
    </location>
</feature>
<feature type="transmembrane region" description="Helical" evidence="2">
    <location>
        <begin position="425"/>
        <end position="447"/>
    </location>
</feature>
<keyword evidence="4" id="KW-0378">Hydrolase</keyword>
<feature type="compositionally biased region" description="Pro residues" evidence="1">
    <location>
        <begin position="980"/>
        <end position="1014"/>
    </location>
</feature>
<evidence type="ECO:0000313" key="5">
    <source>
        <dbReference type="Proteomes" id="UP000256913"/>
    </source>
</evidence>
<dbReference type="EMBL" id="QUMQ01000001">
    <property type="protein sequence ID" value="REF97265.1"/>
    <property type="molecule type" value="Genomic_DNA"/>
</dbReference>
<evidence type="ECO:0000256" key="1">
    <source>
        <dbReference type="SAM" id="MobiDB-lite"/>
    </source>
</evidence>
<accession>A0A3D9ZJ14</accession>
<proteinExistence type="predicted"/>
<comment type="caution">
    <text evidence="4">The sequence shown here is derived from an EMBL/GenBank/DDBJ whole genome shotgun (WGS) entry which is preliminary data.</text>
</comment>
<feature type="transmembrane region" description="Helical" evidence="2">
    <location>
        <begin position="217"/>
        <end position="241"/>
    </location>
</feature>
<keyword evidence="4" id="KW-0482">Metalloprotease</keyword>
<dbReference type="Proteomes" id="UP000256913">
    <property type="component" value="Unassembled WGS sequence"/>
</dbReference>
<evidence type="ECO:0000256" key="2">
    <source>
        <dbReference type="SAM" id="Phobius"/>
    </source>
</evidence>
<name>A0A3D9ZJ14_9ACTN</name>
<sequence length="1141" mass="119744">MTVVETRVSVWEALAGRAPGQPVGPHDPGMWAAVVERLNPARARPVLRAGIEQAELISVRGVPYVMLRSPDDRGGACYLRLTPEEWQLATLMDGTRTVARLVAEFARIGGRLAPDQVTRVVADLAANRMLAELPVDAFRPLSKVHRRPWPLRLGRALLAFAQGRRTVVANIDPLVGFLYRAGGRLLFHPAVVALLGTVALVGLVAFGWTWWHGEESIFLTGGSYATGAAVLLGLNVLALACHEFGHALATKHAGRRVPAAGFLVYFGIPSVFVDTTDVWMAGRRARMTTTAAGPAAGLVLAGTASLVGVLVPEAAPWMFKLAFAWYLNALFNLNPFLALDGYYLLMDWLEIPNLRARGLTFVVSRLRRRPPRWSQLDREGRLVALYGTVAVLWLAIAVNLGWRIWTDRVAGLTIGLWRSGWPARVLLFVVVCGLAAPLVYLAFGWVAGQVRALRRRIESRRRDLDAPRRLDALRASALGRLPGAALADLAAVATWVRPRTGQQLVFAGAAQRAVYVVVDGAVEARRPDDPSGLVRQRLGAGGVVGLASALSGAPAALGWHTAGTTLLSLPSSAVSRAIGPIPGPPPGEWDEADRLFGEAPALHALSAEDRMGLVSAARPALLAPGDPVTLNGATDAVVIESGTVTLPDGTELRRGTLIGPIGDGPGGTVATARTPTRLWSVPALSGTPLLLGADPNALARASAAGAGPRVGVHPVTGYPPLAAPPGPPPVIDENVDGRFERRLWWLVSLLLLLALLLTATNFIPGPAWAEMPADRALLAATRGTADVDVNGQAVKLSSGDKLYVTEGDRVHLRDRSRAELTFRGGAVTVLCAGSSIDVGPLWSEGDRRTVPHGEVRLTDGRVLVDTASTRSTFRPLALSVDASGAKLTNDGEAWYQASAGGASSVSKGRVLADDQLQPATDAALDCGDGREVPRPAGPTEEPTPSDEPTPSELPSPTATPTPTATPPVDDNGGDNGNGGNPPPGNPPPGNPPPGNPPPATRPPVTRPPTTPPTSPADTNDPPEITWRNDPGGTIDQQIGGESSCGRNGTSAGASVVVTDDNDPEQALKVTVSWSGFDSGSDAMSWDGPFFGTIGPVPYTGKPNDGGTLSIKVTATDSEGESSTISGTDITVAPCDFQNPPS</sequence>
<keyword evidence="4" id="KW-0645">Protease</keyword>
<feature type="transmembrane region" description="Helical" evidence="2">
    <location>
        <begin position="323"/>
        <end position="345"/>
    </location>
</feature>
<feature type="transmembrane region" description="Helical" evidence="2">
    <location>
        <begin position="743"/>
        <end position="763"/>
    </location>
</feature>
<evidence type="ECO:0000313" key="4">
    <source>
        <dbReference type="EMBL" id="REF97265.1"/>
    </source>
</evidence>
<organism evidence="4 5">
    <name type="scientific">Asanoa ferruginea</name>
    <dbReference type="NCBI Taxonomy" id="53367"/>
    <lineage>
        <taxon>Bacteria</taxon>
        <taxon>Bacillati</taxon>
        <taxon>Actinomycetota</taxon>
        <taxon>Actinomycetes</taxon>
        <taxon>Micromonosporales</taxon>
        <taxon>Micromonosporaceae</taxon>
        <taxon>Asanoa</taxon>
    </lineage>
</organism>
<dbReference type="InterPro" id="IPR000595">
    <property type="entry name" value="cNMP-bd_dom"/>
</dbReference>